<dbReference type="Pfam" id="PF12849">
    <property type="entry name" value="PBP_like_2"/>
    <property type="match status" value="1"/>
</dbReference>
<dbReference type="GO" id="GO:0043190">
    <property type="term" value="C:ATP-binding cassette (ABC) transporter complex"/>
    <property type="evidence" value="ECO:0007669"/>
    <property type="project" value="InterPro"/>
</dbReference>
<evidence type="ECO:0000256" key="1">
    <source>
        <dbReference type="ARBA" id="ARBA00002841"/>
    </source>
</evidence>
<evidence type="ECO:0000256" key="7">
    <source>
        <dbReference type="SAM" id="SignalP"/>
    </source>
</evidence>
<gene>
    <name evidence="9" type="primary">pstS</name>
    <name evidence="9" type="ORF">HXW94_15220</name>
</gene>
<comment type="caution">
    <text evidence="9">The sequence shown here is derived from an EMBL/GenBank/DDBJ whole genome shotgun (WGS) entry which is preliminary data.</text>
</comment>
<evidence type="ECO:0000313" key="10">
    <source>
        <dbReference type="Proteomes" id="UP000553343"/>
    </source>
</evidence>
<evidence type="ECO:0000256" key="5">
    <source>
        <dbReference type="ARBA" id="ARBA00022592"/>
    </source>
</evidence>
<evidence type="ECO:0000259" key="8">
    <source>
        <dbReference type="Pfam" id="PF12849"/>
    </source>
</evidence>
<dbReference type="Proteomes" id="UP000553343">
    <property type="component" value="Unassembled WGS sequence"/>
</dbReference>
<organism evidence="9 10">
    <name type="scientific">Desulfobacter latus</name>
    <dbReference type="NCBI Taxonomy" id="2292"/>
    <lineage>
        <taxon>Bacteria</taxon>
        <taxon>Pseudomonadati</taxon>
        <taxon>Thermodesulfobacteriota</taxon>
        <taxon>Desulfobacteria</taxon>
        <taxon>Desulfobacterales</taxon>
        <taxon>Desulfobacteraceae</taxon>
        <taxon>Desulfobacter</taxon>
    </lineage>
</organism>
<evidence type="ECO:0000313" key="9">
    <source>
        <dbReference type="EMBL" id="NWH06318.1"/>
    </source>
</evidence>
<dbReference type="InterPro" id="IPR024370">
    <property type="entry name" value="PBP_domain"/>
</dbReference>
<dbReference type="AlphaFoldDB" id="A0A850TC71"/>
<keyword evidence="10" id="KW-1185">Reference proteome</keyword>
<evidence type="ECO:0000256" key="2">
    <source>
        <dbReference type="ARBA" id="ARBA00008725"/>
    </source>
</evidence>
<protein>
    <recommendedName>
        <fullName evidence="6">Phosphate-binding protein</fullName>
    </recommendedName>
</protein>
<reference evidence="9 10" key="1">
    <citation type="submission" date="2020-06" db="EMBL/GenBank/DDBJ databases">
        <title>High-quality draft genome of sulfate reducer Desulfobacter latus type strain AcrS2 isolated from marine sediment.</title>
        <authorList>
            <person name="Hoppe M."/>
            <person name="Larsen C.K."/>
            <person name="Marshall I.P.G."/>
            <person name="Schramm A."/>
            <person name="Marietou A.G."/>
        </authorList>
    </citation>
    <scope>NUCLEOTIDE SEQUENCE [LARGE SCALE GENOMIC DNA]</scope>
    <source>
        <strain evidence="9 10">AcRS2</strain>
    </source>
</reference>
<accession>A0A850TC71</accession>
<dbReference type="InterPro" id="IPR050962">
    <property type="entry name" value="Phosphate-bind_PstS"/>
</dbReference>
<keyword evidence="5 6" id="KW-0592">Phosphate transport</keyword>
<keyword evidence="7" id="KW-0732">Signal</keyword>
<keyword evidence="4 6" id="KW-0813">Transport</keyword>
<dbReference type="GO" id="GO:0035435">
    <property type="term" value="P:phosphate ion transmembrane transport"/>
    <property type="evidence" value="ECO:0007669"/>
    <property type="project" value="InterPro"/>
</dbReference>
<dbReference type="PANTHER" id="PTHR42996:SF1">
    <property type="entry name" value="PHOSPHATE-BINDING PROTEIN PSTS"/>
    <property type="match status" value="1"/>
</dbReference>
<dbReference type="InterPro" id="IPR005673">
    <property type="entry name" value="ABC_phos-bd_PstS"/>
</dbReference>
<comment type="similarity">
    <text evidence="2 6">Belongs to the PstS family.</text>
</comment>
<feature type="chain" id="PRO_5033026142" description="Phosphate-binding protein" evidence="7">
    <location>
        <begin position="28"/>
        <end position="344"/>
    </location>
</feature>
<dbReference type="PANTHER" id="PTHR42996">
    <property type="entry name" value="PHOSPHATE-BINDING PROTEIN PSTS"/>
    <property type="match status" value="1"/>
</dbReference>
<dbReference type="EMBL" id="JACADJ010000069">
    <property type="protein sequence ID" value="NWH06318.1"/>
    <property type="molecule type" value="Genomic_DNA"/>
</dbReference>
<evidence type="ECO:0000256" key="6">
    <source>
        <dbReference type="PIRNR" id="PIRNR002756"/>
    </source>
</evidence>
<feature type="domain" description="PBP" evidence="8">
    <location>
        <begin position="27"/>
        <end position="311"/>
    </location>
</feature>
<proteinExistence type="inferred from homology"/>
<name>A0A850TC71_9BACT</name>
<evidence type="ECO:0000256" key="3">
    <source>
        <dbReference type="ARBA" id="ARBA00011529"/>
    </source>
</evidence>
<dbReference type="NCBIfam" id="TIGR00975">
    <property type="entry name" value="3a0107s03"/>
    <property type="match status" value="1"/>
</dbReference>
<dbReference type="GO" id="GO:0042301">
    <property type="term" value="F:phosphate ion binding"/>
    <property type="evidence" value="ECO:0007669"/>
    <property type="project" value="InterPro"/>
</dbReference>
<dbReference type="RefSeq" id="WP_178367770.1">
    <property type="nucleotide sequence ID" value="NZ_JACADJ010000069.1"/>
</dbReference>
<evidence type="ECO:0000256" key="4">
    <source>
        <dbReference type="ARBA" id="ARBA00022448"/>
    </source>
</evidence>
<dbReference type="PIRSF" id="PIRSF002756">
    <property type="entry name" value="PstS"/>
    <property type="match status" value="1"/>
</dbReference>
<comment type="subunit">
    <text evidence="3">The complex is composed of two ATP-binding proteins (PstB), two transmembrane proteins (PstC and PstA) and a solute-binding protein (PstS).</text>
</comment>
<sequence length="344" mass="36416">MKLKSLFSIALSAAVAASFMIAGSATAGSIKIVGAGASFPAPIYSEWFKDLAEKTNGEIKVDYQSIGSGSGIKNFIGHTVDFGASDAAMKQSEIDQVPEGVQLLPMTAGSIVIAYNLPGISDLRLPRDVYPEIFLGKITKWNDARIAAANPGVKLPNTPITVVVRSDKSGTTFGFTGHLSAISSDFKSTVGQGKMVQWPAMNMVKGKKNDGVSSAIRQTPGSIGYTEYGYAKLSQLPTACLQNKAGNFVCPGAEAGAAALANAVLPENMIVFINDPAGDASYPIATFTWMLFYKKNKSPELAAALRKMVEYCLDEGQKIADKAGYIPLPESVVEKVRAASKNIQ</sequence>
<dbReference type="Gene3D" id="3.40.190.10">
    <property type="entry name" value="Periplasmic binding protein-like II"/>
    <property type="match status" value="2"/>
</dbReference>
<feature type="signal peptide" evidence="7">
    <location>
        <begin position="1"/>
        <end position="27"/>
    </location>
</feature>
<dbReference type="SUPFAM" id="SSF53850">
    <property type="entry name" value="Periplasmic binding protein-like II"/>
    <property type="match status" value="1"/>
</dbReference>
<comment type="function">
    <text evidence="1">Part of the ABC transporter complex PstSACB involved in phosphate import.</text>
</comment>
<dbReference type="CDD" id="cd13565">
    <property type="entry name" value="PBP2_PstS"/>
    <property type="match status" value="1"/>
</dbReference>